<accession>A0A0P9EP69</accession>
<feature type="chain" id="PRO_5006156696" evidence="10">
    <location>
        <begin position="27"/>
        <end position="466"/>
    </location>
</feature>
<gene>
    <name evidence="11" type="ORF">RHOBADRAFT_45314</name>
</gene>
<dbReference type="Proteomes" id="UP000053890">
    <property type="component" value="Unassembled WGS sequence"/>
</dbReference>
<comment type="caution">
    <text evidence="8">Lacks conserved residue(s) required for the propagation of feature annotation.</text>
</comment>
<feature type="region of interest" description="Disordered" evidence="9">
    <location>
        <begin position="262"/>
        <end position="292"/>
    </location>
</feature>
<feature type="transmembrane region" description="Helical" evidence="8">
    <location>
        <begin position="445"/>
        <end position="463"/>
    </location>
</feature>
<dbReference type="OrthoDB" id="448280at2759"/>
<keyword evidence="6 8" id="KW-0406">Ion transport</keyword>
<dbReference type="Pfam" id="PF02535">
    <property type="entry name" value="Zip"/>
    <property type="match status" value="1"/>
</dbReference>
<comment type="similarity">
    <text evidence="2 8">Belongs to the ZIP transporter (TC 2.A.5) family.</text>
</comment>
<feature type="signal peptide" evidence="10">
    <location>
        <begin position="1"/>
        <end position="26"/>
    </location>
</feature>
<dbReference type="EMBL" id="KQ474081">
    <property type="protein sequence ID" value="KPV74018.1"/>
    <property type="molecule type" value="Genomic_DNA"/>
</dbReference>
<evidence type="ECO:0000256" key="3">
    <source>
        <dbReference type="ARBA" id="ARBA00022448"/>
    </source>
</evidence>
<feature type="transmembrane region" description="Helical" evidence="8">
    <location>
        <begin position="236"/>
        <end position="258"/>
    </location>
</feature>
<dbReference type="AlphaFoldDB" id="A0A0P9EP69"/>
<evidence type="ECO:0000313" key="11">
    <source>
        <dbReference type="EMBL" id="KPV74018.1"/>
    </source>
</evidence>
<keyword evidence="10" id="KW-0732">Signal</keyword>
<keyword evidence="5 8" id="KW-1133">Transmembrane helix</keyword>
<evidence type="ECO:0000256" key="5">
    <source>
        <dbReference type="ARBA" id="ARBA00022989"/>
    </source>
</evidence>
<reference evidence="11 12" key="1">
    <citation type="journal article" date="2015" name="Front. Microbiol.">
        <title>Genome sequence of the plant growth promoting endophytic yeast Rhodotorula graminis WP1.</title>
        <authorList>
            <person name="Firrincieli A."/>
            <person name="Otillar R."/>
            <person name="Salamov A."/>
            <person name="Schmutz J."/>
            <person name="Khan Z."/>
            <person name="Redman R.S."/>
            <person name="Fleck N.D."/>
            <person name="Lindquist E."/>
            <person name="Grigoriev I.V."/>
            <person name="Doty S.L."/>
        </authorList>
    </citation>
    <scope>NUCLEOTIDE SEQUENCE [LARGE SCALE GENOMIC DNA]</scope>
    <source>
        <strain evidence="11 12">WP1</strain>
    </source>
</reference>
<feature type="transmembrane region" description="Helical" evidence="8">
    <location>
        <begin position="194"/>
        <end position="216"/>
    </location>
</feature>
<sequence>MKVGAAAQGPCALVAILLASAVAVSAQSTAAGSLAAGPEGQGDCTASGSNAFLCSNGAFCTWEAASSSFACVGGTGTVDTTSSASGPSESECPGATLHEGHYDCSDGGFCEEVDGAWVCEGGSSEAASESGTCVVHGGHTHGDCSNQCNGIDLGEYNMDLHIVALFVVFVSSLLGVLLPVVCAKVLRGSIFSGVFFAAKHFGTGVIVATAFVHLLYHAFVMFSNACLGELAFEPAAAAIAMAGTYLVFGIDFTVMRWLRSRGPASPVSPAATLKEEESEEGEKRTSDLGHCHGPSRLVETDYASPQAHFDVLILEAGIIFHSIMIGCSLGASGGSQWIPLFIAVVFHQLFEGLALGSRIGQLVWRDGQGWKKWAMAGAFGLITPIGIAIGIAVHASYNPNSGAALLSIGVLDSISAGILIYAGLVEMLAHDFMHGELAHARLPKVLAAFFFLFAGSLCMSVLGKWA</sequence>
<dbReference type="NCBIfam" id="TIGR00820">
    <property type="entry name" value="zip"/>
    <property type="match status" value="1"/>
</dbReference>
<feature type="transmembrane region" description="Helical" evidence="8">
    <location>
        <begin position="162"/>
        <end position="182"/>
    </location>
</feature>
<evidence type="ECO:0000256" key="4">
    <source>
        <dbReference type="ARBA" id="ARBA00022692"/>
    </source>
</evidence>
<feature type="transmembrane region" description="Helical" evidence="8">
    <location>
        <begin position="311"/>
        <end position="331"/>
    </location>
</feature>
<dbReference type="PANTHER" id="PTHR11040">
    <property type="entry name" value="ZINC/IRON TRANSPORTER"/>
    <property type="match status" value="1"/>
</dbReference>
<evidence type="ECO:0000256" key="6">
    <source>
        <dbReference type="ARBA" id="ARBA00023065"/>
    </source>
</evidence>
<dbReference type="PANTHER" id="PTHR11040:SF44">
    <property type="entry name" value="PROTEIN ZNTC-RELATED"/>
    <property type="match status" value="1"/>
</dbReference>
<comment type="subcellular location">
    <subcellularLocation>
        <location evidence="1 8">Membrane</location>
        <topology evidence="1 8">Multi-pass membrane protein</topology>
    </subcellularLocation>
</comment>
<evidence type="ECO:0000256" key="1">
    <source>
        <dbReference type="ARBA" id="ARBA00004141"/>
    </source>
</evidence>
<organism evidence="11 12">
    <name type="scientific">Rhodotorula graminis (strain WP1)</name>
    <dbReference type="NCBI Taxonomy" id="578459"/>
    <lineage>
        <taxon>Eukaryota</taxon>
        <taxon>Fungi</taxon>
        <taxon>Dikarya</taxon>
        <taxon>Basidiomycota</taxon>
        <taxon>Pucciniomycotina</taxon>
        <taxon>Microbotryomycetes</taxon>
        <taxon>Sporidiobolales</taxon>
        <taxon>Sporidiobolaceae</taxon>
        <taxon>Rhodotorula</taxon>
    </lineage>
</organism>
<dbReference type="InterPro" id="IPR004698">
    <property type="entry name" value="Zn/Fe_permease_fun/pln"/>
</dbReference>
<evidence type="ECO:0000256" key="10">
    <source>
        <dbReference type="SAM" id="SignalP"/>
    </source>
</evidence>
<keyword evidence="4 8" id="KW-0812">Transmembrane</keyword>
<dbReference type="GO" id="GO:0005385">
    <property type="term" value="F:zinc ion transmembrane transporter activity"/>
    <property type="evidence" value="ECO:0007669"/>
    <property type="project" value="InterPro"/>
</dbReference>
<keyword evidence="3 8" id="KW-0813">Transport</keyword>
<dbReference type="InterPro" id="IPR003689">
    <property type="entry name" value="ZIP"/>
</dbReference>
<protein>
    <submittedName>
        <fullName evidence="11">Uncharacterized protein</fullName>
    </submittedName>
</protein>
<feature type="compositionally biased region" description="Basic and acidic residues" evidence="9">
    <location>
        <begin position="281"/>
        <end position="290"/>
    </location>
</feature>
<keyword evidence="7 8" id="KW-0472">Membrane</keyword>
<dbReference type="GeneID" id="28975032"/>
<name>A0A0P9EP69_RHOGW</name>
<keyword evidence="12" id="KW-1185">Reference proteome</keyword>
<evidence type="ECO:0000313" key="12">
    <source>
        <dbReference type="Proteomes" id="UP000053890"/>
    </source>
</evidence>
<evidence type="ECO:0000256" key="2">
    <source>
        <dbReference type="ARBA" id="ARBA00006939"/>
    </source>
</evidence>
<dbReference type="RefSeq" id="XP_018270067.1">
    <property type="nucleotide sequence ID" value="XM_018414584.1"/>
</dbReference>
<dbReference type="OMA" id="VHGGHTH"/>
<dbReference type="GO" id="GO:0005886">
    <property type="term" value="C:plasma membrane"/>
    <property type="evidence" value="ECO:0007669"/>
    <property type="project" value="TreeGrafter"/>
</dbReference>
<feature type="transmembrane region" description="Helical" evidence="8">
    <location>
        <begin position="403"/>
        <end position="424"/>
    </location>
</feature>
<evidence type="ECO:0000256" key="8">
    <source>
        <dbReference type="RuleBase" id="RU362088"/>
    </source>
</evidence>
<evidence type="ECO:0000256" key="7">
    <source>
        <dbReference type="ARBA" id="ARBA00023136"/>
    </source>
</evidence>
<dbReference type="STRING" id="578459.A0A0P9EP69"/>
<evidence type="ECO:0000256" key="9">
    <source>
        <dbReference type="SAM" id="MobiDB-lite"/>
    </source>
</evidence>
<proteinExistence type="inferred from homology"/>
<feature type="transmembrane region" description="Helical" evidence="8">
    <location>
        <begin position="376"/>
        <end position="397"/>
    </location>
</feature>